<accession>B7KMW2</accession>
<dbReference type="HOGENOM" id="CLU_3151921_0_0_3"/>
<keyword evidence="2" id="KW-1185">Reference proteome</keyword>
<sequence length="48" mass="5499">MKLSQRQQGLAAKVLENLGINLEEFRNLVIHHCCPRTAIFTTSQLVNY</sequence>
<dbReference type="Proteomes" id="UP000002384">
    <property type="component" value="Plasmid pP742403"/>
</dbReference>
<dbReference type="KEGG" id="cyc:PCC7424_5570"/>
<name>B7KMW2_GLOC7</name>
<reference evidence="2" key="1">
    <citation type="journal article" date="2011" name="MBio">
        <title>Novel metabolic attributes of the genus Cyanothece, comprising a group of unicellular nitrogen-fixing Cyanobacteria.</title>
        <authorList>
            <person name="Bandyopadhyay A."/>
            <person name="Elvitigala T."/>
            <person name="Welsh E."/>
            <person name="Stockel J."/>
            <person name="Liberton M."/>
            <person name="Min H."/>
            <person name="Sherman L.A."/>
            <person name="Pakrasi H.B."/>
        </authorList>
    </citation>
    <scope>NUCLEOTIDE SEQUENCE [LARGE SCALE GENOMIC DNA]</scope>
    <source>
        <strain evidence="2">PCC 7424</strain>
        <plasmid evidence="2">pP742403</plasmid>
    </source>
</reference>
<geneLocation type="plasmid" evidence="1 2">
    <name>pP742403</name>
</geneLocation>
<organism evidence="1 2">
    <name type="scientific">Gloeothece citriformis (strain PCC 7424)</name>
    <name type="common">Cyanothece sp. (strain PCC 7424)</name>
    <dbReference type="NCBI Taxonomy" id="65393"/>
    <lineage>
        <taxon>Bacteria</taxon>
        <taxon>Bacillati</taxon>
        <taxon>Cyanobacteriota</taxon>
        <taxon>Cyanophyceae</taxon>
        <taxon>Oscillatoriophycideae</taxon>
        <taxon>Chroococcales</taxon>
        <taxon>Aphanothecaceae</taxon>
        <taxon>Gloeothece</taxon>
        <taxon>Gloeothece citriformis</taxon>
    </lineage>
</organism>
<protein>
    <submittedName>
        <fullName evidence="1">Uncharacterized protein</fullName>
    </submittedName>
</protein>
<gene>
    <name evidence="1" type="ordered locus">PCC7424_5570</name>
</gene>
<keyword evidence="1" id="KW-0614">Plasmid</keyword>
<dbReference type="EMBL" id="CP001294">
    <property type="protein sequence ID" value="ACK74134.1"/>
    <property type="molecule type" value="Genomic_DNA"/>
</dbReference>
<proteinExistence type="predicted"/>
<dbReference type="AlphaFoldDB" id="B7KMW2"/>
<evidence type="ECO:0000313" key="1">
    <source>
        <dbReference type="EMBL" id="ACK74134.1"/>
    </source>
</evidence>
<evidence type="ECO:0000313" key="2">
    <source>
        <dbReference type="Proteomes" id="UP000002384"/>
    </source>
</evidence>